<dbReference type="AlphaFoldDB" id="A0A7C3WP91"/>
<proteinExistence type="predicted"/>
<gene>
    <name evidence="3" type="ORF">ENV62_00200</name>
</gene>
<feature type="transmembrane region" description="Helical" evidence="2">
    <location>
        <begin position="229"/>
        <end position="248"/>
    </location>
</feature>
<keyword evidence="2" id="KW-1133">Transmembrane helix</keyword>
<feature type="transmembrane region" description="Helical" evidence="2">
    <location>
        <begin position="282"/>
        <end position="299"/>
    </location>
</feature>
<comment type="caution">
    <text evidence="3">The sequence shown here is derived from an EMBL/GenBank/DDBJ whole genome shotgun (WGS) entry which is preliminary data.</text>
</comment>
<keyword evidence="2" id="KW-0472">Membrane</keyword>
<feature type="region of interest" description="Disordered" evidence="1">
    <location>
        <begin position="1"/>
        <end position="26"/>
    </location>
</feature>
<organism evidence="3">
    <name type="scientific">Desulfobacca acetoxidans</name>
    <dbReference type="NCBI Taxonomy" id="60893"/>
    <lineage>
        <taxon>Bacteria</taxon>
        <taxon>Pseudomonadati</taxon>
        <taxon>Thermodesulfobacteriota</taxon>
        <taxon>Desulfobaccia</taxon>
        <taxon>Desulfobaccales</taxon>
        <taxon>Desulfobaccaceae</taxon>
        <taxon>Desulfobacca</taxon>
    </lineage>
</organism>
<keyword evidence="2" id="KW-0812">Transmembrane</keyword>
<feature type="transmembrane region" description="Helical" evidence="2">
    <location>
        <begin position="305"/>
        <end position="322"/>
    </location>
</feature>
<dbReference type="EMBL" id="DTHB01000005">
    <property type="protein sequence ID" value="HGB13654.1"/>
    <property type="molecule type" value="Genomic_DNA"/>
</dbReference>
<feature type="transmembrane region" description="Helical" evidence="2">
    <location>
        <begin position="368"/>
        <end position="387"/>
    </location>
</feature>
<reference evidence="3" key="1">
    <citation type="journal article" date="2020" name="mSystems">
        <title>Genome- and Community-Level Interaction Insights into Carbon Utilization and Element Cycling Functions of Hydrothermarchaeota in Hydrothermal Sediment.</title>
        <authorList>
            <person name="Zhou Z."/>
            <person name="Liu Y."/>
            <person name="Xu W."/>
            <person name="Pan J."/>
            <person name="Luo Z.H."/>
            <person name="Li M."/>
        </authorList>
    </citation>
    <scope>NUCLEOTIDE SEQUENCE [LARGE SCALE GENOMIC DNA]</scope>
    <source>
        <strain evidence="3">SpSt-776</strain>
    </source>
</reference>
<feature type="transmembrane region" description="Helical" evidence="2">
    <location>
        <begin position="139"/>
        <end position="156"/>
    </location>
</feature>
<protein>
    <recommendedName>
        <fullName evidence="4">Glycosyltransferase RgtA/B/C/D-like domain-containing protein</fullName>
    </recommendedName>
</protein>
<name>A0A7C3WP91_9BACT</name>
<evidence type="ECO:0008006" key="4">
    <source>
        <dbReference type="Google" id="ProtNLM"/>
    </source>
</evidence>
<feature type="transmembrane region" description="Helical" evidence="2">
    <location>
        <begin position="191"/>
        <end position="217"/>
    </location>
</feature>
<feature type="transmembrane region" description="Helical" evidence="2">
    <location>
        <begin position="329"/>
        <end position="348"/>
    </location>
</feature>
<evidence type="ECO:0000256" key="1">
    <source>
        <dbReference type="SAM" id="MobiDB-lite"/>
    </source>
</evidence>
<evidence type="ECO:0000313" key="3">
    <source>
        <dbReference type="EMBL" id="HGB13654.1"/>
    </source>
</evidence>
<accession>A0A7C3WP91</accession>
<feature type="transmembrane region" description="Helical" evidence="2">
    <location>
        <begin position="114"/>
        <end position="132"/>
    </location>
</feature>
<evidence type="ECO:0000256" key="2">
    <source>
        <dbReference type="SAM" id="Phobius"/>
    </source>
</evidence>
<sequence length="521" mass="58613">MGDSENRGPTGLGPDIASPSVWRGEEERSPGGQIFLTKGAALLFLAVALERLTCTTPDPDLWGYMAFGRLFWQTGGFPYRDVFAYLPTLNPWVYHEWLTGVLLYPLYESAGAPGLQVLKYVLGLAAVALIYLTARLRGATPLAAILSLVLVQPFLGVGYSPVRAQIFTYAFFALTLYLLERARNTGRWLALWILIPLQVIWANLHGGFLAGLGLLALYALGEGLSRRPFLFYLPVFLTAALATALNPYGLEYWRYLAAALSMPRPEITEWVSAYQAWGKGMFFREFLIFFLVAAFALFLSVRVRWRELTPFLALGLTFILGVKHLRHQVFFFILTGAYLAVPLTRYLTLMQADPKLQALGKIGRRLGWPWPALLLAGGLAYYGYLIAAPGPLSFRLPSLPPPPGKTAMYYPTGAVAFIQEHKLSGNLLTDFDWGEYLIWTLAPRCRVSLDGRFETVYPADICREYFAFIYARPGWRQFLAKYPPDLILVDCRSRICRLLQDEPGWRQVYQDAGSALFRRLP</sequence>